<evidence type="ECO:0000313" key="3">
    <source>
        <dbReference type="Proteomes" id="UP001596398"/>
    </source>
</evidence>
<dbReference type="InterPro" id="IPR013783">
    <property type="entry name" value="Ig-like_fold"/>
</dbReference>
<dbReference type="PANTHER" id="PTHR35902:SF6">
    <property type="entry name" value="CONSERVED WITHIN P. AEROPHILUM"/>
    <property type="match status" value="1"/>
</dbReference>
<gene>
    <name evidence="2" type="ORF">ACFQJ4_14335</name>
</gene>
<sequence>MRRLLVVALVAALVVPAGIGLGTSSAPKPSVVSVEVSPEPAVVGETVTVAPTIRNDATASEDFNVSYVSLRTTEGDQLRRYTNITDLGTLSPGTSVRVPFDVTFDAAGQKRLRVVVVGQNATGNETRVEYPVSFSVRSDHPAVRLDVEETLTAGVAEPVNVTVSNGFERELRSVSVEVTGDGVRTDPATVGAARLGAGEERAFGLDLRAASPGSVPVEVTVEYRTTTGLERETTVTRTLDFETLSEDVTVNAGSPERGNTTVPVTVGNFGNAPLENVVVRATASNGSVAPVAVGSLDAGTTRTVALDVTDVESRADVDVTVSYRLAGETRSVSDSTRVVADRDVPGDVELTGLDTEREGDRVHVLGSAANVGLRGVDSVIVRVLPADGVEPAAPNREYFVGTVPASDFVSFDVYATVEGNVSEIPLEVSYLADGERRTYTTSVPYEAPAEPSGNTNDGGGNGLLVVGAGVVLALLVVGLLVVGWRSRGE</sequence>
<evidence type="ECO:0000256" key="1">
    <source>
        <dbReference type="SAM" id="Phobius"/>
    </source>
</evidence>
<name>A0ABD5ZSF2_9EURY</name>
<keyword evidence="1" id="KW-0812">Transmembrane</keyword>
<protein>
    <recommendedName>
        <fullName evidence="4">CARDB domain-containing protein</fullName>
    </recommendedName>
</protein>
<proteinExistence type="predicted"/>
<evidence type="ECO:0008006" key="4">
    <source>
        <dbReference type="Google" id="ProtNLM"/>
    </source>
</evidence>
<dbReference type="GeneID" id="79268212"/>
<reference evidence="2 3" key="1">
    <citation type="journal article" date="2019" name="Int. J. Syst. Evol. Microbiol.">
        <title>The Global Catalogue of Microorganisms (GCM) 10K type strain sequencing project: providing services to taxonomists for standard genome sequencing and annotation.</title>
        <authorList>
            <consortium name="The Broad Institute Genomics Platform"/>
            <consortium name="The Broad Institute Genome Sequencing Center for Infectious Disease"/>
            <person name="Wu L."/>
            <person name="Ma J."/>
        </authorList>
    </citation>
    <scope>NUCLEOTIDE SEQUENCE [LARGE SCALE GENOMIC DNA]</scope>
    <source>
        <strain evidence="2 3">DT85</strain>
    </source>
</reference>
<evidence type="ECO:0000313" key="2">
    <source>
        <dbReference type="EMBL" id="MFC7236489.1"/>
    </source>
</evidence>
<comment type="caution">
    <text evidence="2">The sequence shown here is derived from an EMBL/GenBank/DDBJ whole genome shotgun (WGS) entry which is preliminary data.</text>
</comment>
<dbReference type="PANTHER" id="PTHR35902">
    <property type="entry name" value="S-LAYER DOMAIN-LIKE PROTEIN-RELATED"/>
    <property type="match status" value="1"/>
</dbReference>
<dbReference type="Proteomes" id="UP001596398">
    <property type="component" value="Unassembled WGS sequence"/>
</dbReference>
<keyword evidence="3" id="KW-1185">Reference proteome</keyword>
<organism evidence="2 3">
    <name type="scientific">Halosegnis marinus</name>
    <dbReference type="NCBI Taxonomy" id="3034023"/>
    <lineage>
        <taxon>Archaea</taxon>
        <taxon>Methanobacteriati</taxon>
        <taxon>Methanobacteriota</taxon>
        <taxon>Stenosarchaea group</taxon>
        <taxon>Halobacteria</taxon>
        <taxon>Halobacteriales</taxon>
        <taxon>Natronomonadaceae</taxon>
        <taxon>Halosegnis</taxon>
    </lineage>
</organism>
<feature type="transmembrane region" description="Helical" evidence="1">
    <location>
        <begin position="462"/>
        <end position="484"/>
    </location>
</feature>
<dbReference type="EMBL" id="JBHTAP010000001">
    <property type="protein sequence ID" value="MFC7236489.1"/>
    <property type="molecule type" value="Genomic_DNA"/>
</dbReference>
<dbReference type="RefSeq" id="WP_276234645.1">
    <property type="nucleotide sequence ID" value="NZ_CP119802.1"/>
</dbReference>
<dbReference type="AlphaFoldDB" id="A0ABD5ZSF2"/>
<accession>A0ABD5ZSF2</accession>
<keyword evidence="1" id="KW-0472">Membrane</keyword>
<keyword evidence="1" id="KW-1133">Transmembrane helix</keyword>
<dbReference type="Gene3D" id="2.60.40.10">
    <property type="entry name" value="Immunoglobulins"/>
    <property type="match status" value="1"/>
</dbReference>